<feature type="transmembrane region" description="Helical" evidence="1">
    <location>
        <begin position="149"/>
        <end position="176"/>
    </location>
</feature>
<feature type="transmembrane region" description="Helical" evidence="1">
    <location>
        <begin position="258"/>
        <end position="280"/>
    </location>
</feature>
<feature type="domain" description="Acyltransferase 3" evidence="2">
    <location>
        <begin position="5"/>
        <end position="280"/>
    </location>
</feature>
<comment type="caution">
    <text evidence="3">The sequence shown here is derived from an EMBL/GenBank/DDBJ whole genome shotgun (WGS) entry which is preliminary data.</text>
</comment>
<dbReference type="Proteomes" id="UP001597051">
    <property type="component" value="Unassembled WGS sequence"/>
</dbReference>
<feature type="transmembrane region" description="Helical" evidence="1">
    <location>
        <begin position="76"/>
        <end position="94"/>
    </location>
</feature>
<dbReference type="RefSeq" id="WP_379755076.1">
    <property type="nucleotide sequence ID" value="NZ_JBHSYB010000016.1"/>
</dbReference>
<dbReference type="InterPro" id="IPR002656">
    <property type="entry name" value="Acyl_transf_3_dom"/>
</dbReference>
<accession>A0ABW3IZX6</accession>
<evidence type="ECO:0000259" key="2">
    <source>
        <dbReference type="Pfam" id="PF01757"/>
    </source>
</evidence>
<evidence type="ECO:0000313" key="3">
    <source>
        <dbReference type="EMBL" id="MFD0982892.1"/>
    </source>
</evidence>
<feature type="transmembrane region" description="Helical" evidence="1">
    <location>
        <begin position="235"/>
        <end position="252"/>
    </location>
</feature>
<name>A0ABW3IZX6_9FLAO</name>
<dbReference type="Pfam" id="PF01757">
    <property type="entry name" value="Acyl_transf_3"/>
    <property type="match status" value="1"/>
</dbReference>
<keyword evidence="1" id="KW-1133">Transmembrane helix</keyword>
<dbReference type="EMBL" id="JBHTIZ010000004">
    <property type="protein sequence ID" value="MFD0982892.1"/>
    <property type="molecule type" value="Genomic_DNA"/>
</dbReference>
<evidence type="ECO:0000256" key="1">
    <source>
        <dbReference type="SAM" id="Phobius"/>
    </source>
</evidence>
<organism evidence="3 4">
    <name type="scientific">Flavobacterium myungsuense</name>
    <dbReference type="NCBI Taxonomy" id="651823"/>
    <lineage>
        <taxon>Bacteria</taxon>
        <taxon>Pseudomonadati</taxon>
        <taxon>Bacteroidota</taxon>
        <taxon>Flavobacteriia</taxon>
        <taxon>Flavobacteriales</taxon>
        <taxon>Flavobacteriaceae</taxon>
        <taxon>Flavobacterium</taxon>
    </lineage>
</organism>
<keyword evidence="1" id="KW-0472">Membrane</keyword>
<evidence type="ECO:0000313" key="4">
    <source>
        <dbReference type="Proteomes" id="UP001597051"/>
    </source>
</evidence>
<gene>
    <name evidence="3" type="ORF">ACFQ0S_00240</name>
</gene>
<reference evidence="4" key="1">
    <citation type="journal article" date="2019" name="Int. J. Syst. Evol. Microbiol.">
        <title>The Global Catalogue of Microorganisms (GCM) 10K type strain sequencing project: providing services to taxonomists for standard genome sequencing and annotation.</title>
        <authorList>
            <consortium name="The Broad Institute Genomics Platform"/>
            <consortium name="The Broad Institute Genome Sequencing Center for Infectious Disease"/>
            <person name="Wu L."/>
            <person name="Ma J."/>
        </authorList>
    </citation>
    <scope>NUCLEOTIDE SEQUENCE [LARGE SCALE GENOMIC DNA]</scope>
    <source>
        <strain evidence="4">CECT 7649</strain>
    </source>
</reference>
<dbReference type="GO" id="GO:0016746">
    <property type="term" value="F:acyltransferase activity"/>
    <property type="evidence" value="ECO:0007669"/>
    <property type="project" value="UniProtKB-KW"/>
</dbReference>
<protein>
    <submittedName>
        <fullName evidence="3">Acyltransferase family protein</fullName>
    </submittedName>
</protein>
<proteinExistence type="predicted"/>
<keyword evidence="3" id="KW-0808">Transferase</keyword>
<keyword evidence="1" id="KW-0812">Transmembrane</keyword>
<keyword evidence="4" id="KW-1185">Reference proteome</keyword>
<keyword evidence="3" id="KW-0012">Acyltransferase</keyword>
<sequence>MKKSSIEIIRLIAVILIVFTHTRNELTNGIAYFIVEKIPTFGTAILSIVSGYLYFEISRFKKILFISKIKSLAIPYFISNILILLMALFCNYVLEYNSLNRLSYDFSLITEGVFALNSPPINPPTYFVRDIFVIFSIIALITKRNLKTLFVIVPLLLFGTLILREDVAFLFFIGCLYSKFKNSIDKKTLIIISVIIGVIIWNYFIDYLKFPISFLIFILLIDFQFKFYNTGKFSYLLHLYHSPIIVISYPILKMFIENQLFLIVTQIIAALVFTYILFIITKKYTVLNIISGGR</sequence>
<feature type="transmembrane region" description="Helical" evidence="1">
    <location>
        <begin position="188"/>
        <end position="204"/>
    </location>
</feature>
<feature type="transmembrane region" description="Helical" evidence="1">
    <location>
        <begin position="30"/>
        <end position="55"/>
    </location>
</feature>